<feature type="coiled-coil region" evidence="5">
    <location>
        <begin position="76"/>
        <end position="113"/>
    </location>
</feature>
<evidence type="ECO:0000256" key="1">
    <source>
        <dbReference type="ARBA" id="ARBA00022491"/>
    </source>
</evidence>
<dbReference type="InterPro" id="IPR000551">
    <property type="entry name" value="MerR-type_HTH_dom"/>
</dbReference>
<dbReference type="EMBL" id="FMXA01000010">
    <property type="protein sequence ID" value="SDA50335.1"/>
    <property type="molecule type" value="Genomic_DNA"/>
</dbReference>
<accession>A0A1G5VZG1</accession>
<keyword evidence="1" id="KW-0678">Repressor</keyword>
<evidence type="ECO:0000256" key="2">
    <source>
        <dbReference type="ARBA" id="ARBA00023015"/>
    </source>
</evidence>
<evidence type="ECO:0000256" key="5">
    <source>
        <dbReference type="SAM" id="Coils"/>
    </source>
</evidence>
<organism evidence="7 8">
    <name type="scientific">Allisonella histaminiformans</name>
    <dbReference type="NCBI Taxonomy" id="209880"/>
    <lineage>
        <taxon>Bacteria</taxon>
        <taxon>Bacillati</taxon>
        <taxon>Bacillota</taxon>
        <taxon>Negativicutes</taxon>
        <taxon>Veillonellales</taxon>
        <taxon>Veillonellaceae</taxon>
        <taxon>Allisonella</taxon>
    </lineage>
</organism>
<gene>
    <name evidence="7" type="ORF">SAMN02910343_00966</name>
</gene>
<dbReference type="Gene3D" id="1.10.1660.10">
    <property type="match status" value="1"/>
</dbReference>
<reference evidence="7 8" key="1">
    <citation type="submission" date="2016-10" db="EMBL/GenBank/DDBJ databases">
        <authorList>
            <person name="de Groot N.N."/>
        </authorList>
    </citation>
    <scope>NUCLEOTIDE SEQUENCE [LARGE SCALE GENOMIC DNA]</scope>
    <source>
        <strain evidence="7 8">DSM 15230</strain>
    </source>
</reference>
<keyword evidence="4" id="KW-0804">Transcription</keyword>
<keyword evidence="2" id="KW-0805">Transcription regulation</keyword>
<dbReference type="OrthoDB" id="9773308at2"/>
<sequence>MNRGSLLRIGEVAKMYHLSVELLRYYDKIGLLKPEIVDSDSGYRYYGVKQLEHLNLIRFARTMDIPLERIAKYFHNPQVENLLDMLNEQQAALERQKREILSLQHKLKDKVNQINGVLNNSLGRIRYQKEKACLILPVASGIQERKHLDWGQYIRKMKPLYKQLLTDTANIGIGLSKELLEEESFLCYDQVFLILNSSDERKEYLLGKKEKVHEIPAQKYVSITYPGGNEKAPEYYRQIQQWMKARRLKAAGAAQEIHRGGYDIGKKDESFITEIRVPVE</sequence>
<dbReference type="CDD" id="cd01107">
    <property type="entry name" value="HTH_BmrR"/>
    <property type="match status" value="1"/>
</dbReference>
<dbReference type="STRING" id="209880.SAMN02910343_00966"/>
<dbReference type="GO" id="GO:0003677">
    <property type="term" value="F:DNA binding"/>
    <property type="evidence" value="ECO:0007669"/>
    <property type="project" value="UniProtKB-KW"/>
</dbReference>
<dbReference type="AlphaFoldDB" id="A0A1G5VZG1"/>
<dbReference type="Gene3D" id="3.20.80.10">
    <property type="entry name" value="Regulatory factor, effector binding domain"/>
    <property type="match status" value="1"/>
</dbReference>
<keyword evidence="3 7" id="KW-0238">DNA-binding</keyword>
<evidence type="ECO:0000313" key="7">
    <source>
        <dbReference type="EMBL" id="SDA50335.1"/>
    </source>
</evidence>
<dbReference type="PANTHER" id="PTHR30204:SF69">
    <property type="entry name" value="MERR-FAMILY TRANSCRIPTIONAL REGULATOR"/>
    <property type="match status" value="1"/>
</dbReference>
<dbReference type="GeneID" id="87755992"/>
<dbReference type="InterPro" id="IPR011256">
    <property type="entry name" value="Reg_factor_effector_dom_sf"/>
</dbReference>
<dbReference type="SUPFAM" id="SSF55136">
    <property type="entry name" value="Probable bacterial effector-binding domain"/>
    <property type="match status" value="1"/>
</dbReference>
<dbReference type="PROSITE" id="PS50937">
    <property type="entry name" value="HTH_MERR_2"/>
    <property type="match status" value="1"/>
</dbReference>
<keyword evidence="8" id="KW-1185">Reference proteome</keyword>
<dbReference type="SUPFAM" id="SSF46955">
    <property type="entry name" value="Putative DNA-binding domain"/>
    <property type="match status" value="1"/>
</dbReference>
<proteinExistence type="predicted"/>
<evidence type="ECO:0000313" key="8">
    <source>
        <dbReference type="Proteomes" id="UP000199689"/>
    </source>
</evidence>
<evidence type="ECO:0000259" key="6">
    <source>
        <dbReference type="PROSITE" id="PS50937"/>
    </source>
</evidence>
<dbReference type="GO" id="GO:0003700">
    <property type="term" value="F:DNA-binding transcription factor activity"/>
    <property type="evidence" value="ECO:0007669"/>
    <property type="project" value="InterPro"/>
</dbReference>
<dbReference type="Pfam" id="PF06445">
    <property type="entry name" value="GyrI-like"/>
    <property type="match status" value="1"/>
</dbReference>
<dbReference type="InterPro" id="IPR009061">
    <property type="entry name" value="DNA-bd_dom_put_sf"/>
</dbReference>
<dbReference type="Pfam" id="PF13411">
    <property type="entry name" value="MerR_1"/>
    <property type="match status" value="1"/>
</dbReference>
<feature type="domain" description="HTH merR-type" evidence="6">
    <location>
        <begin position="6"/>
        <end position="76"/>
    </location>
</feature>
<evidence type="ECO:0000256" key="3">
    <source>
        <dbReference type="ARBA" id="ARBA00023125"/>
    </source>
</evidence>
<keyword evidence="5" id="KW-0175">Coiled coil</keyword>
<protein>
    <submittedName>
        <fullName evidence="7">DNA-binding transcriptional regulator, MerR family</fullName>
    </submittedName>
</protein>
<dbReference type="RefSeq" id="WP_091364432.1">
    <property type="nucleotide sequence ID" value="NZ_FMXA01000010.1"/>
</dbReference>
<dbReference type="InterPro" id="IPR029442">
    <property type="entry name" value="GyrI-like"/>
</dbReference>
<evidence type="ECO:0000256" key="4">
    <source>
        <dbReference type="ARBA" id="ARBA00023163"/>
    </source>
</evidence>
<name>A0A1G5VZG1_9FIRM</name>
<dbReference type="PANTHER" id="PTHR30204">
    <property type="entry name" value="REDOX-CYCLING DRUG-SENSING TRANSCRIPTIONAL ACTIVATOR SOXR"/>
    <property type="match status" value="1"/>
</dbReference>
<dbReference type="Proteomes" id="UP000199689">
    <property type="component" value="Unassembled WGS sequence"/>
</dbReference>
<dbReference type="SMART" id="SM00422">
    <property type="entry name" value="HTH_MERR"/>
    <property type="match status" value="1"/>
</dbReference>
<dbReference type="InterPro" id="IPR047057">
    <property type="entry name" value="MerR_fam"/>
</dbReference>